<gene>
    <name evidence="3" type="ORF">EX895_005586</name>
</gene>
<organism evidence="3 4">
    <name type="scientific">Sporisorium graminicola</name>
    <dbReference type="NCBI Taxonomy" id="280036"/>
    <lineage>
        <taxon>Eukaryota</taxon>
        <taxon>Fungi</taxon>
        <taxon>Dikarya</taxon>
        <taxon>Basidiomycota</taxon>
        <taxon>Ustilaginomycotina</taxon>
        <taxon>Ustilaginomycetes</taxon>
        <taxon>Ustilaginales</taxon>
        <taxon>Ustilaginaceae</taxon>
        <taxon>Sporisorium</taxon>
    </lineage>
</organism>
<dbReference type="OrthoDB" id="160374at2759"/>
<feature type="compositionally biased region" description="Low complexity" evidence="1">
    <location>
        <begin position="85"/>
        <end position="97"/>
    </location>
</feature>
<feature type="compositionally biased region" description="Polar residues" evidence="1">
    <location>
        <begin position="636"/>
        <end position="645"/>
    </location>
</feature>
<evidence type="ECO:0000313" key="4">
    <source>
        <dbReference type="Proteomes" id="UP000306050"/>
    </source>
</evidence>
<reference evidence="3 4" key="1">
    <citation type="submission" date="2019-05" db="EMBL/GenBank/DDBJ databases">
        <title>Sporisorium graminicola CBS 10092 draft sequencing and annotation.</title>
        <authorList>
            <person name="Solano-Gonzalez S."/>
            <person name="Caddick M.X."/>
            <person name="Darby A."/>
        </authorList>
    </citation>
    <scope>NUCLEOTIDE SEQUENCE [LARGE SCALE GENOMIC DNA]</scope>
    <source>
        <strain evidence="3 4">CBS 10092</strain>
    </source>
</reference>
<dbReference type="EMBL" id="SRRM01000020">
    <property type="protein sequence ID" value="TKY85424.1"/>
    <property type="molecule type" value="Genomic_DNA"/>
</dbReference>
<dbReference type="InterPro" id="IPR018849">
    <property type="entry name" value="Urb2/Npa2_C"/>
</dbReference>
<dbReference type="Proteomes" id="UP000306050">
    <property type="component" value="Chromosome SGRAM_7"/>
</dbReference>
<proteinExistence type="predicted"/>
<dbReference type="RefSeq" id="XP_029737409.1">
    <property type="nucleotide sequence ID" value="XM_029886178.1"/>
</dbReference>
<feature type="domain" description="Nucleolar 27S pre-rRNA processing Urb2/Npa2 C-terminal" evidence="2">
    <location>
        <begin position="1354"/>
        <end position="1613"/>
    </location>
</feature>
<accession>A0A4U7KMM3</accession>
<comment type="caution">
    <text evidence="3">The sequence shown here is derived from an EMBL/GenBank/DDBJ whole genome shotgun (WGS) entry which is preliminary data.</text>
</comment>
<evidence type="ECO:0000259" key="2">
    <source>
        <dbReference type="Pfam" id="PF10441"/>
    </source>
</evidence>
<sequence length="1613" mass="173863">MPTATGNQAVAAAIGAGPSALASASITTSEQLVKALRVPQPPANSVRKIDIALDAWQSDSFFVPKKAELLSQWVLEHLCSSLRSSSTSAQAPSTPNKGKNKAKQQQHQQAQTVVVELDLKAWQLLSSIVTAQISPESGLSEAAKQSWLSHLANTQPVLTLAGSFARQLSQAASLDEKEALLTAASVPLERLLPPATSRTAATNIEAAADSIHAWLDFFGKTRTALEQQKGYAILQSILSTFTTALQYGSNAKRNHQHFCNSAIPSLLKALHKLGSHDIDAKAESTQSSALLDAVQQIAAESLFTEDVQRTLLQAGRQAQVTRTVSWKESKITTSGVVSQLSGFLQDQQLTQAALSSLATLTDLLYSKLGRSDALNSIASSSNTSSGSVRESQLSLVRKTMLSQWYFPLVPHLVSSASIQAHQVDRATARKELLQGIERHSLYVIGCDEVQEWHSLFSTLFDTICHELRLIVTDATPAAQGEKADHFACLTSLWRLEKSVIEDNLTSIFALVAVQPVSKPALWLAEELPAPTLAALDFFRAVAAIDVRFRTIPSLVETVLRSIPLATELTAKVDNDATATSLFTSQTFLAELAKLCRDSVTAMQVADLVHRLTSLAQRLDTILQSDTTPRASKKPRTSSPTKANQAQAEGATALIAQLQIAAQVLQSVNLAPTFRARSIAAAEELHNVLVLPCIDACLSSTRTAETYGVAAAALRVRQALLSEKWRYDPSEPVKLDGSLPTESLPCLEEAFNERAESLLELLSLGATGEKEVRPALCQLQFQIVQSLLQRAERDTFLEVKESRYCRLIAEDAGVIRDLLRELPSASSASAWNGCPSRVQNRGELLQILWMAIVTRWASLFEAVAATQTMEGLASTVVATAEPSVRNDDAQSCMRYITTTALRNASFLELPKWRKHIVAAVLQEVASQQSLERRLAATVPLCITPSEWVSKAARASVAKALLALDGEIVAARQNGAAIAANVSMEQWVELRSLIARVLEEYATETDVSDENLFAALQAFWGAQRSDPGESKQQQSWERASLAAIHSALRVLLGRSKHSSATLQRLSDVAEMLRQEAAAESIADKTRVSFKMRAAQEMLATLTTSGAAAQQDDAAASTTNVKAVLDVSSAELNTAGDVARALDVALYHLREVRLLVGGSGGDGAGPLELTQVLSRQVVRSLCILFGRANILAAAHGEVGEGQKILRSAADVALELVRCIDASGASNSSSVLAASLAYSALIASLPGLQEQRRVADGLQRFVSRLSTEQYDEALSKLLVALRSTASASIAVDAVDANEAAARDGDEAALVSTVGLVLGSAPEGTSKVARAHLSTWLAIVTSSNALTSGGRIKLRSMVACTSALEQLCSNHAMLLRSQDMGAVLQLFSSIAGPSMLDEPSQTLVEMQPSARDSVRTKVLDAMLSTLSSLMRLRQDLVLSFLPQLGLLLARLCTLFRRLRRHPQTARIEASGLQRRQLRRDLPIWLDPVLVTPLNASLHARALSRLLSNLVVKNVSLKNRSSSTTSHQHTVGAKAESLARPFSKHASYVLVAYLRSLTAPNAVVPAEVRAELEVGMMTLCEIMGVHQRDAAMVGLLDSAGKVLLKRMWGEYEKQRYKGQ</sequence>
<feature type="region of interest" description="Disordered" evidence="1">
    <location>
        <begin position="85"/>
        <end position="107"/>
    </location>
</feature>
<dbReference type="Pfam" id="PF10441">
    <property type="entry name" value="Urb2"/>
    <property type="match status" value="1"/>
</dbReference>
<dbReference type="GeneID" id="40728481"/>
<keyword evidence="4" id="KW-1185">Reference proteome</keyword>
<feature type="region of interest" description="Disordered" evidence="1">
    <location>
        <begin position="625"/>
        <end position="645"/>
    </location>
</feature>
<evidence type="ECO:0000313" key="3">
    <source>
        <dbReference type="EMBL" id="TKY85424.1"/>
    </source>
</evidence>
<dbReference type="KEGG" id="sgra:EX895_005586"/>
<name>A0A4U7KMM3_9BASI</name>
<evidence type="ECO:0000256" key="1">
    <source>
        <dbReference type="SAM" id="MobiDB-lite"/>
    </source>
</evidence>
<protein>
    <recommendedName>
        <fullName evidence="2">Nucleolar 27S pre-rRNA processing Urb2/Npa2 C-terminal domain-containing protein</fullName>
    </recommendedName>
</protein>